<feature type="repeat" description="PPR" evidence="4">
    <location>
        <begin position="504"/>
        <end position="538"/>
    </location>
</feature>
<feature type="chain" id="PRO_5047167414" description="DYW domain-containing protein" evidence="5">
    <location>
        <begin position="25"/>
        <end position="1251"/>
    </location>
</feature>
<dbReference type="Pfam" id="PF00657">
    <property type="entry name" value="Lipase_GDSL"/>
    <property type="match status" value="1"/>
</dbReference>
<comment type="similarity">
    <text evidence="1">Belongs to the PPR family. PCMP-H subfamily.</text>
</comment>
<feature type="repeat" description="PPR" evidence="4">
    <location>
        <begin position="706"/>
        <end position="736"/>
    </location>
</feature>
<dbReference type="InterPro" id="IPR001087">
    <property type="entry name" value="GDSL"/>
</dbReference>
<evidence type="ECO:0000256" key="2">
    <source>
        <dbReference type="ARBA" id="ARBA00008668"/>
    </source>
</evidence>
<dbReference type="InterPro" id="IPR032867">
    <property type="entry name" value="DYW_dom"/>
</dbReference>
<accession>A0ABR0WI62</accession>
<dbReference type="InterPro" id="IPR046848">
    <property type="entry name" value="E_motif"/>
</dbReference>
<reference evidence="7 8" key="1">
    <citation type="journal article" date="2021" name="Comput. Struct. Biotechnol. J.">
        <title>De novo genome assembly of the potent medicinal plant Rehmannia glutinosa using nanopore technology.</title>
        <authorList>
            <person name="Ma L."/>
            <person name="Dong C."/>
            <person name="Song C."/>
            <person name="Wang X."/>
            <person name="Zheng X."/>
            <person name="Niu Y."/>
            <person name="Chen S."/>
            <person name="Feng W."/>
        </authorList>
    </citation>
    <scope>NUCLEOTIDE SEQUENCE [LARGE SCALE GENOMIC DNA]</scope>
    <source>
        <strain evidence="7">DH-2019</strain>
    </source>
</reference>
<dbReference type="PANTHER" id="PTHR47926">
    <property type="entry name" value="PENTATRICOPEPTIDE REPEAT-CONTAINING PROTEIN"/>
    <property type="match status" value="1"/>
</dbReference>
<keyword evidence="3" id="KW-0677">Repeat</keyword>
<dbReference type="Pfam" id="PF13041">
    <property type="entry name" value="PPR_2"/>
    <property type="match status" value="4"/>
</dbReference>
<dbReference type="Gene3D" id="1.25.40.10">
    <property type="entry name" value="Tetratricopeptide repeat domain"/>
    <property type="match status" value="6"/>
</dbReference>
<dbReference type="NCBIfam" id="TIGR00756">
    <property type="entry name" value="PPR"/>
    <property type="match status" value="6"/>
</dbReference>
<feature type="repeat" description="PPR" evidence="4">
    <location>
        <begin position="911"/>
        <end position="941"/>
    </location>
</feature>
<evidence type="ECO:0000259" key="6">
    <source>
        <dbReference type="Pfam" id="PF14432"/>
    </source>
</evidence>
<dbReference type="Pfam" id="PF20431">
    <property type="entry name" value="E_motif"/>
    <property type="match status" value="1"/>
</dbReference>
<comment type="similarity">
    <text evidence="2">Belongs to the 'GDSL' lipolytic enzyme family.</text>
</comment>
<dbReference type="EMBL" id="JABTTQ020000010">
    <property type="protein sequence ID" value="KAK6147112.1"/>
    <property type="molecule type" value="Genomic_DNA"/>
</dbReference>
<keyword evidence="8" id="KW-1185">Reference proteome</keyword>
<feature type="repeat" description="PPR" evidence="4">
    <location>
        <begin position="605"/>
        <end position="639"/>
    </location>
</feature>
<dbReference type="PROSITE" id="PS51375">
    <property type="entry name" value="PPR"/>
    <property type="match status" value="6"/>
</dbReference>
<feature type="domain" description="DYW" evidence="6">
    <location>
        <begin position="1159"/>
        <end position="1251"/>
    </location>
</feature>
<dbReference type="CDD" id="cd01837">
    <property type="entry name" value="SGNH_plant_lipase_like"/>
    <property type="match status" value="1"/>
</dbReference>
<feature type="repeat" description="PPR" evidence="4">
    <location>
        <begin position="942"/>
        <end position="976"/>
    </location>
</feature>
<comment type="caution">
    <text evidence="7">The sequence shown here is derived from an EMBL/GenBank/DDBJ whole genome shotgun (WGS) entry which is preliminary data.</text>
</comment>
<proteinExistence type="inferred from homology"/>
<dbReference type="Proteomes" id="UP001318860">
    <property type="component" value="Unassembled WGS sequence"/>
</dbReference>
<evidence type="ECO:0000256" key="3">
    <source>
        <dbReference type="ARBA" id="ARBA00022737"/>
    </source>
</evidence>
<dbReference type="InterPro" id="IPR011990">
    <property type="entry name" value="TPR-like_helical_dom_sf"/>
</dbReference>
<dbReference type="Pfam" id="PF14432">
    <property type="entry name" value="DYW_deaminase"/>
    <property type="match status" value="1"/>
</dbReference>
<sequence length="1251" mass="140252">MGFSRRCILGAFLFVFMVLSVVNGDPLVPALNIFGDSVVDVGNNNNLQTLIKANFPPYGRDFVTHRPTGRFCNGKLATDFTAEYLGFNSYPPAYLSQEAKGKNILTGVNFASAASGYYDRTAQLYRALTLPQQITYYKDWQSKVVNLVGRSKANAIFSGGIHLISAGSSDFIQNYYINPLLNRAYTPDQFSDILMRSYSTLIQNLYSLGARRIGVTTLPPTGCLPAAITLFGSGSNQCVARLNRDAVSFNNKLNATSQTLKTSFPGLKLVVFDIYQPLLDLIAKPTDSGELAVGQAQSKRRFSVTNDRWGHARTRHNMFSGMDFTPPNLLMRNWLKVCLNRDLISSLSVAMQSGPLSTTATIPPPTPPSSPPSHPIILHSHHLSKPFTPSQITSYLSPSKTSLSLSSSKTLLFPSFPLSKIPSFQHLFSPKHPENPQLLSNHELSRLLKLSIDYTDIQLNKAVHASILKIQQDIRLFNSLISSYIELGHLTYAERVFNSIFSPDVVSYTAMMSGLAKSNREIEAVGLFFEMRGFGIEPNGYTFVALLTACTRLLDLELGSQVHAFAVKTGHFNCSYVANALMAMYGKCSYFDYAVKLFDDMPQRDIASWNTVISCMVKDGMYDRAFELFHAMIVEGFRVDYFTLSSLLVACARCSATTKGIEIHAYAHKIGYETNLSVKNALIEFYAKCGRVEDVETLFDKMPVRDVFTWTEMVNAYMGFGLVDLALELFVKMPEKNSVSYNSLLAGFCQNGEGFRALRLFCRIVEEGVEISDFTLTTILHACGLTKDLRSSEQIQAFVLKVDFGANNYIQAALLDMCTRCGRMDDAEKIFHRSPLKQSSSIMLTTMICGYARNPDLEKAISLICQWQNEEDNLMDEFASASILGVCGELGFQKLGEQFHCLALKYGFLSDIGVGNAIVSMYSKCGNMEEAAKVFDKMSEHDIVSWNSLLAGYILNRQGEKALEIWKRMQKREIQPDKVTCVLIITAYRHTNSNLVEHCNDFFFSMKSIYHIEPNSDHYASLVGVLGYWGLLEEAEDIIKNMPFEPKASVWRALLDSCRVHRNATIGKRAAKNILGIEPQDPSTYILKSNLYSASGRWHCSELVREEMKERGFRKFPGRSWVIQKNRVHSFFGRDKSHSQSKDIYSALDILLLECLRAGYAPDTSFVLHEVEEHQKVNFLLYHSGKLAVTYGILTTRPGKPVRVIKNIHLCGDCHTFLKYVSVVTKREIHVRDASGFHIFANGECSCKDYW</sequence>
<protein>
    <recommendedName>
        <fullName evidence="6">DYW domain-containing protein</fullName>
    </recommendedName>
</protein>
<dbReference type="Pfam" id="PF01535">
    <property type="entry name" value="PPR"/>
    <property type="match status" value="4"/>
</dbReference>
<dbReference type="InterPro" id="IPR002885">
    <property type="entry name" value="PPR_rpt"/>
</dbReference>
<dbReference type="InterPro" id="IPR036514">
    <property type="entry name" value="SGNH_hydro_sf"/>
</dbReference>
<dbReference type="InterPro" id="IPR046960">
    <property type="entry name" value="PPR_At4g14850-like_plant"/>
</dbReference>
<evidence type="ECO:0000256" key="5">
    <source>
        <dbReference type="SAM" id="SignalP"/>
    </source>
</evidence>
<evidence type="ECO:0000256" key="1">
    <source>
        <dbReference type="ARBA" id="ARBA00006643"/>
    </source>
</evidence>
<feature type="repeat" description="PPR" evidence="4">
    <location>
        <begin position="737"/>
        <end position="771"/>
    </location>
</feature>
<evidence type="ECO:0000313" key="8">
    <source>
        <dbReference type="Proteomes" id="UP001318860"/>
    </source>
</evidence>
<name>A0ABR0WI62_REHGL</name>
<organism evidence="7 8">
    <name type="scientific">Rehmannia glutinosa</name>
    <name type="common">Chinese foxglove</name>
    <dbReference type="NCBI Taxonomy" id="99300"/>
    <lineage>
        <taxon>Eukaryota</taxon>
        <taxon>Viridiplantae</taxon>
        <taxon>Streptophyta</taxon>
        <taxon>Embryophyta</taxon>
        <taxon>Tracheophyta</taxon>
        <taxon>Spermatophyta</taxon>
        <taxon>Magnoliopsida</taxon>
        <taxon>eudicotyledons</taxon>
        <taxon>Gunneridae</taxon>
        <taxon>Pentapetalae</taxon>
        <taxon>asterids</taxon>
        <taxon>lamiids</taxon>
        <taxon>Lamiales</taxon>
        <taxon>Orobanchaceae</taxon>
        <taxon>Rehmannieae</taxon>
        <taxon>Rehmannia</taxon>
    </lineage>
</organism>
<dbReference type="PANTHER" id="PTHR47926:SF512">
    <property type="entry name" value="REPEAT (PPR) SUPERFAMILY PROTEIN, PUTATIVE-RELATED"/>
    <property type="match status" value="1"/>
</dbReference>
<dbReference type="InterPro" id="IPR035669">
    <property type="entry name" value="SGNH_plant_lipase-like"/>
</dbReference>
<feature type="signal peptide" evidence="5">
    <location>
        <begin position="1"/>
        <end position="24"/>
    </location>
</feature>
<dbReference type="Gene3D" id="3.40.50.1110">
    <property type="entry name" value="SGNH hydrolase"/>
    <property type="match status" value="1"/>
</dbReference>
<keyword evidence="5" id="KW-0732">Signal</keyword>
<evidence type="ECO:0000256" key="4">
    <source>
        <dbReference type="PROSITE-ProRule" id="PRU00708"/>
    </source>
</evidence>
<evidence type="ECO:0000313" key="7">
    <source>
        <dbReference type="EMBL" id="KAK6147112.1"/>
    </source>
</evidence>
<gene>
    <name evidence="7" type="ORF">DH2020_018024</name>
</gene>